<accession>A0A444GMI0</accession>
<evidence type="ECO:0000313" key="2">
    <source>
        <dbReference type="Proteomes" id="UP000287527"/>
    </source>
</evidence>
<name>A0A444GMI0_9FLAO</name>
<dbReference type="EMBL" id="SBII01000013">
    <property type="protein sequence ID" value="RWW92236.1"/>
    <property type="molecule type" value="Genomic_DNA"/>
</dbReference>
<dbReference type="AlphaFoldDB" id="A0A444GMI0"/>
<evidence type="ECO:0000313" key="1">
    <source>
        <dbReference type="EMBL" id="RWW92236.1"/>
    </source>
</evidence>
<organism evidence="1 2">
    <name type="scientific">Flavobacterium cerinum</name>
    <dbReference type="NCBI Taxonomy" id="2502784"/>
    <lineage>
        <taxon>Bacteria</taxon>
        <taxon>Pseudomonadati</taxon>
        <taxon>Bacteroidota</taxon>
        <taxon>Flavobacteriia</taxon>
        <taxon>Flavobacteriales</taxon>
        <taxon>Flavobacteriaceae</taxon>
        <taxon>Flavobacterium</taxon>
    </lineage>
</organism>
<gene>
    <name evidence="1" type="ORF">EPI11_16380</name>
</gene>
<dbReference type="Proteomes" id="UP000287527">
    <property type="component" value="Unassembled WGS sequence"/>
</dbReference>
<reference evidence="1 2" key="1">
    <citation type="submission" date="2019-01" db="EMBL/GenBank/DDBJ databases">
        <title>Flavobacterium sp. nov.,isolated from freshwater.</title>
        <authorList>
            <person name="Zhang R."/>
            <person name="Du Z.-J."/>
        </authorList>
    </citation>
    <scope>NUCLEOTIDE SEQUENCE [LARGE SCALE GENOMIC DNA]</scope>
    <source>
        <strain evidence="1 2">1E403</strain>
    </source>
</reference>
<sequence length="209" mass="22713">MAAAIVLLAACQKNKEAEAPVDATAIEAQTDTVAKDIDTVTTAEVVKEEDAVKVAATDKKEAEVKPVQEVKAETKGDYAAFGDKIVADKALSKEEMLKKYKGLKAGDTIAVKFKSKIKDVCQKKGCWMAMQLPNEKQTFVKFKDYAFFVPLNAADQEAIVSGKAFISETSVAQLRHYAKDGGKSEAEIAKITEPKIEYKFLADGVLISK</sequence>
<dbReference type="CDD" id="cd13120">
    <property type="entry name" value="BF2867_like_N"/>
    <property type="match status" value="1"/>
</dbReference>
<dbReference type="Pfam" id="PF16267">
    <property type="entry name" value="DUF4920"/>
    <property type="match status" value="1"/>
</dbReference>
<comment type="caution">
    <text evidence="1">The sequence shown here is derived from an EMBL/GenBank/DDBJ whole genome shotgun (WGS) entry which is preliminary data.</text>
</comment>
<dbReference type="OrthoDB" id="129527at2"/>
<dbReference type="InterPro" id="IPR032577">
    <property type="entry name" value="DUF4920"/>
</dbReference>
<proteinExistence type="predicted"/>
<keyword evidence="2" id="KW-1185">Reference proteome</keyword>
<protein>
    <submittedName>
        <fullName evidence="1">DUF4920 domain-containing protein</fullName>
    </submittedName>
</protein>